<proteinExistence type="predicted"/>
<evidence type="ECO:0000256" key="1">
    <source>
        <dbReference type="ARBA" id="ARBA00022729"/>
    </source>
</evidence>
<keyword evidence="1" id="KW-0732">Signal</keyword>
<dbReference type="NCBIfam" id="TIGR02601">
    <property type="entry name" value="autotrns_rpt"/>
    <property type="match status" value="1"/>
</dbReference>
<protein>
    <recommendedName>
        <fullName evidence="4">PEP-CTERM sorting domain-containing protein</fullName>
    </recommendedName>
</protein>
<evidence type="ECO:0000313" key="2">
    <source>
        <dbReference type="EMBL" id="WED66634.1"/>
    </source>
</evidence>
<evidence type="ECO:0000313" key="3">
    <source>
        <dbReference type="Proteomes" id="UP001218638"/>
    </source>
</evidence>
<dbReference type="KEGG" id="slom:PXH66_07195"/>
<dbReference type="SUPFAM" id="SSF51126">
    <property type="entry name" value="Pectin lyase-like"/>
    <property type="match status" value="1"/>
</dbReference>
<organism evidence="2 3">
    <name type="scientific">Synoicihabitans lomoniglobus</name>
    <dbReference type="NCBI Taxonomy" id="2909285"/>
    <lineage>
        <taxon>Bacteria</taxon>
        <taxon>Pseudomonadati</taxon>
        <taxon>Verrucomicrobiota</taxon>
        <taxon>Opitutia</taxon>
        <taxon>Opitutales</taxon>
        <taxon>Opitutaceae</taxon>
        <taxon>Synoicihabitans</taxon>
    </lineage>
</organism>
<name>A0AAF0CRD1_9BACT</name>
<evidence type="ECO:0008006" key="4">
    <source>
        <dbReference type="Google" id="ProtNLM"/>
    </source>
</evidence>
<keyword evidence="3" id="KW-1185">Reference proteome</keyword>
<gene>
    <name evidence="2" type="ORF">PXH66_07195</name>
</gene>
<sequence>MSLASAVLVGQTVTIGSGGITNTSASDYVINDNVQLSAHQTWDAQAGDIVITGDINGNYKKLTVSGSEDTTLSGVLSNLTYSNGLSKTGTGTLFLEGSNTFGGTVSFQSGTVELSHNNALGSSTWGNTVQSGAALALSGGITVTEGSFNIAGNGTGSGSLVNVSGNNTFSSSLTLTGDAIFTSAQDTMTLNQTVSQGNYDLTLQGSGNWNVSSNVGANSGGTLYLSGDGNTSMSGNLNVSGGVVIDNHGTTDLSGNLNLGSSSLTIQGNSNATLTGGQVNASGGLVISDNASANISNTLNLGGADITLSSAGTIALSGSQINVGNIALTGAGETTFATQINANSFTQTGSGTTTFSGTGNNYFGSVSLEGGTIISNQDGVAFHTNDLTANNVDLQFASDNQIPAWTEVTLEDNVSLYLNGTSQTWDQLTITGNSVIDFGAGNGSLTIGSLVIDSSANLTILNWQNEDGTFDVFNAQIDASGSTPNITFSGGGGGVWDPVTGDIVPVGVVPEPESYGAVFMGLSLWGWLAVSRRSHRTRRADRS</sequence>
<dbReference type="RefSeq" id="WP_330927982.1">
    <property type="nucleotide sequence ID" value="NZ_CP119075.1"/>
</dbReference>
<reference evidence="2" key="1">
    <citation type="submission" date="2023-03" db="EMBL/GenBank/DDBJ databases">
        <title>Lomoglobus Profundus gen. nov., sp. nov., a novel member of the phylum Verrucomicrobia, isolated from deep-marine sediment of South China Sea.</title>
        <authorList>
            <person name="Ahmad T."/>
            <person name="Ishaq S.E."/>
            <person name="Wang F."/>
        </authorList>
    </citation>
    <scope>NUCLEOTIDE SEQUENCE</scope>
    <source>
        <strain evidence="2">LMO-M01</strain>
    </source>
</reference>
<accession>A0AAF0CRD1</accession>
<dbReference type="InterPro" id="IPR011050">
    <property type="entry name" value="Pectin_lyase_fold/virulence"/>
</dbReference>
<dbReference type="Proteomes" id="UP001218638">
    <property type="component" value="Chromosome"/>
</dbReference>
<dbReference type="EMBL" id="CP119075">
    <property type="protein sequence ID" value="WED66634.1"/>
    <property type="molecule type" value="Genomic_DNA"/>
</dbReference>
<dbReference type="AlphaFoldDB" id="A0AAF0CRD1"/>
<dbReference type="Pfam" id="PF12951">
    <property type="entry name" value="PATR"/>
    <property type="match status" value="2"/>
</dbReference>
<dbReference type="InterPro" id="IPR013425">
    <property type="entry name" value="Autotrns_rpt"/>
</dbReference>